<accession>A0A0B8Z624</accession>
<name>A0A0B8Z624_9SPHN</name>
<reference evidence="1 2" key="1">
    <citation type="submission" date="2014-10" db="EMBL/GenBank/DDBJ databases">
        <title>Draft genome sequence of Novosphingobium subterraneum DSM 12447.</title>
        <authorList>
            <person name="Gan H.M."/>
            <person name="Gan H.Y."/>
            <person name="Savka M.A."/>
        </authorList>
    </citation>
    <scope>NUCLEOTIDE SEQUENCE [LARGE SCALE GENOMIC DNA]</scope>
    <source>
        <strain evidence="1 2">DSM 12447</strain>
    </source>
</reference>
<dbReference type="EMBL" id="JRVC01000036">
    <property type="protein sequence ID" value="KHS41684.1"/>
    <property type="molecule type" value="Genomic_DNA"/>
</dbReference>
<proteinExistence type="predicted"/>
<comment type="caution">
    <text evidence="1">The sequence shown here is derived from an EMBL/GenBank/DDBJ whole genome shotgun (WGS) entry which is preliminary data.</text>
</comment>
<protein>
    <submittedName>
        <fullName evidence="1">Uncharacterized protein</fullName>
    </submittedName>
</protein>
<dbReference type="Proteomes" id="UP000031338">
    <property type="component" value="Unassembled WGS sequence"/>
</dbReference>
<evidence type="ECO:0000313" key="1">
    <source>
        <dbReference type="EMBL" id="KHS41684.1"/>
    </source>
</evidence>
<organism evidence="1 2">
    <name type="scientific">Novosphingobium subterraneum</name>
    <dbReference type="NCBI Taxonomy" id="48936"/>
    <lineage>
        <taxon>Bacteria</taxon>
        <taxon>Pseudomonadati</taxon>
        <taxon>Pseudomonadota</taxon>
        <taxon>Alphaproteobacteria</taxon>
        <taxon>Sphingomonadales</taxon>
        <taxon>Sphingomonadaceae</taxon>
        <taxon>Novosphingobium</taxon>
    </lineage>
</organism>
<evidence type="ECO:0000313" key="2">
    <source>
        <dbReference type="Proteomes" id="UP000031338"/>
    </source>
</evidence>
<sequence length="33" mass="3748">MHGVFALESEIALARTRFTPFQKCLETRLSSAH</sequence>
<dbReference type="STRING" id="48936.NJ75_04554"/>
<dbReference type="AlphaFoldDB" id="A0A0B8Z624"/>
<gene>
    <name evidence="1" type="ORF">NJ75_04554</name>
</gene>
<keyword evidence="2" id="KW-1185">Reference proteome</keyword>